<keyword evidence="2" id="KW-1185">Reference proteome</keyword>
<sequence>METICAQKESPIKRALQTINGFKKTALSEERTVSILFNNFV</sequence>
<comment type="caution">
    <text evidence="1">The sequence shown here is derived from an EMBL/GenBank/DDBJ whole genome shotgun (WGS) entry which is preliminary data.</text>
</comment>
<protein>
    <submittedName>
        <fullName evidence="1">Uncharacterized protein</fullName>
    </submittedName>
</protein>
<proteinExistence type="predicted"/>
<name>A0A134AKF1_9FIRM</name>
<gene>
    <name evidence="1" type="ORF">HMPREF1863_00227</name>
</gene>
<dbReference type="EMBL" id="LSDG01000005">
    <property type="protein sequence ID" value="KXB68206.1"/>
    <property type="molecule type" value="Genomic_DNA"/>
</dbReference>
<organism evidence="1 2">
    <name type="scientific">Aedoeadaptatus coxii</name>
    <dbReference type="NCBI Taxonomy" id="755172"/>
    <lineage>
        <taxon>Bacteria</taxon>
        <taxon>Bacillati</taxon>
        <taxon>Bacillota</taxon>
        <taxon>Tissierellia</taxon>
        <taxon>Tissierellales</taxon>
        <taxon>Peptoniphilaceae</taxon>
        <taxon>Aedoeadaptatus</taxon>
    </lineage>
</organism>
<accession>A0A134AKF1</accession>
<evidence type="ECO:0000313" key="1">
    <source>
        <dbReference type="EMBL" id="KXB68206.1"/>
    </source>
</evidence>
<reference evidence="2" key="1">
    <citation type="submission" date="2016-01" db="EMBL/GenBank/DDBJ databases">
        <authorList>
            <person name="Mitreva M."/>
            <person name="Pepin K.H."/>
            <person name="Mihindukulasuriya K.A."/>
            <person name="Fulton R."/>
            <person name="Fronick C."/>
            <person name="O'Laughlin M."/>
            <person name="Miner T."/>
            <person name="Herter B."/>
            <person name="Rosa B.A."/>
            <person name="Cordes M."/>
            <person name="Tomlinson C."/>
            <person name="Wollam A."/>
            <person name="Palsikar V.B."/>
            <person name="Mardis E.R."/>
            <person name="Wilson R.K."/>
        </authorList>
    </citation>
    <scope>NUCLEOTIDE SEQUENCE [LARGE SCALE GENOMIC DNA]</scope>
    <source>
        <strain evidence="2">DNF00729</strain>
    </source>
</reference>
<dbReference type="Proteomes" id="UP000070442">
    <property type="component" value="Unassembled WGS sequence"/>
</dbReference>
<evidence type="ECO:0000313" key="2">
    <source>
        <dbReference type="Proteomes" id="UP000070442"/>
    </source>
</evidence>
<dbReference type="AlphaFoldDB" id="A0A134AKF1"/>
<dbReference type="STRING" id="755172.HMPREF1863_00227"/>